<evidence type="ECO:0000313" key="4">
    <source>
        <dbReference type="Proteomes" id="UP000663889"/>
    </source>
</evidence>
<evidence type="ECO:0000313" key="2">
    <source>
        <dbReference type="EMBL" id="CAF3911183.1"/>
    </source>
</evidence>
<dbReference type="Proteomes" id="UP000663889">
    <property type="component" value="Unassembled WGS sequence"/>
</dbReference>
<gene>
    <name evidence="3" type="ORF">FNK824_LOCUS28449</name>
    <name evidence="2" type="ORF">JBS370_LOCUS21408</name>
    <name evidence="1" type="ORF">SEV965_LOCUS14299</name>
</gene>
<dbReference type="PANTHER" id="PTHR33887:SF5">
    <property type="entry name" value="PB1 DOMAIN-CONTAINING PROTEIN"/>
    <property type="match status" value="1"/>
</dbReference>
<proteinExistence type="predicted"/>
<dbReference type="Proteomes" id="UP000663836">
    <property type="component" value="Unassembled WGS sequence"/>
</dbReference>
<evidence type="ECO:0000313" key="3">
    <source>
        <dbReference type="EMBL" id="CAF4045993.1"/>
    </source>
</evidence>
<dbReference type="PANTHER" id="PTHR33887">
    <property type="entry name" value="PB1 DOMAIN-CONTAINING PROTEIN"/>
    <property type="match status" value="1"/>
</dbReference>
<dbReference type="AlphaFoldDB" id="A0A814LRH3"/>
<dbReference type="InterPro" id="IPR039471">
    <property type="entry name" value="CXorf65-like"/>
</dbReference>
<protein>
    <submittedName>
        <fullName evidence="1">Uncharacterized protein</fullName>
    </submittedName>
</protein>
<name>A0A814LRH3_9BILA</name>
<dbReference type="Proteomes" id="UP000663874">
    <property type="component" value="Unassembled WGS sequence"/>
</dbReference>
<comment type="caution">
    <text evidence="1">The sequence shown here is derived from an EMBL/GenBank/DDBJ whole genome shotgun (WGS) entry which is preliminary data.</text>
</comment>
<sequence length="150" mass="16720">MLIKVHYGDSKVLLVNGYCRPIHLLNYIRTHCSVSESKRIDLCVINTGELLQLSSSDTKSVVAERHRLPLHVHCVLMEINADGTYVPLSNDPTLITHDFLTKLQRASGSKVISNYTTRLAKRSISSSDESGKRKPSLKSIVIAASMMKKK</sequence>
<organism evidence="1 4">
    <name type="scientific">Rotaria sordida</name>
    <dbReference type="NCBI Taxonomy" id="392033"/>
    <lineage>
        <taxon>Eukaryota</taxon>
        <taxon>Metazoa</taxon>
        <taxon>Spiralia</taxon>
        <taxon>Gnathifera</taxon>
        <taxon>Rotifera</taxon>
        <taxon>Eurotatoria</taxon>
        <taxon>Bdelloidea</taxon>
        <taxon>Philodinida</taxon>
        <taxon>Philodinidae</taxon>
        <taxon>Rotaria</taxon>
    </lineage>
</organism>
<dbReference type="EMBL" id="CAJNOU010000707">
    <property type="protein sequence ID" value="CAF1069861.1"/>
    <property type="molecule type" value="Genomic_DNA"/>
</dbReference>
<evidence type="ECO:0000313" key="1">
    <source>
        <dbReference type="EMBL" id="CAF1069861.1"/>
    </source>
</evidence>
<dbReference type="EMBL" id="CAJOBD010002836">
    <property type="protein sequence ID" value="CAF3911183.1"/>
    <property type="molecule type" value="Genomic_DNA"/>
</dbReference>
<accession>A0A814LRH3</accession>
<reference evidence="1" key="1">
    <citation type="submission" date="2021-02" db="EMBL/GenBank/DDBJ databases">
        <authorList>
            <person name="Nowell W R."/>
        </authorList>
    </citation>
    <scope>NUCLEOTIDE SEQUENCE</scope>
</reference>
<dbReference type="Pfam" id="PF15874">
    <property type="entry name" value="Il2rg"/>
    <property type="match status" value="1"/>
</dbReference>
<dbReference type="EMBL" id="CAJOBE010007795">
    <property type="protein sequence ID" value="CAF4045993.1"/>
    <property type="molecule type" value="Genomic_DNA"/>
</dbReference>